<comment type="caution">
    <text evidence="1">The sequence shown here is derived from an EMBL/GenBank/DDBJ whole genome shotgun (WGS) entry which is preliminary data.</text>
</comment>
<dbReference type="Proteomes" id="UP000198211">
    <property type="component" value="Unassembled WGS sequence"/>
</dbReference>
<proteinExistence type="predicted"/>
<accession>A0A225URM6</accession>
<organism evidence="1 2">
    <name type="scientific">Phytophthora megakarya</name>
    <dbReference type="NCBI Taxonomy" id="4795"/>
    <lineage>
        <taxon>Eukaryota</taxon>
        <taxon>Sar</taxon>
        <taxon>Stramenopiles</taxon>
        <taxon>Oomycota</taxon>
        <taxon>Peronosporomycetes</taxon>
        <taxon>Peronosporales</taxon>
        <taxon>Peronosporaceae</taxon>
        <taxon>Phytophthora</taxon>
    </lineage>
</organism>
<reference evidence="2" key="1">
    <citation type="submission" date="2017-03" db="EMBL/GenBank/DDBJ databases">
        <title>Phytopthora megakarya and P. palmivora, two closely related causual agents of cacao black pod achieved similar genome size and gene model numbers by different mechanisms.</title>
        <authorList>
            <person name="Ali S."/>
            <person name="Shao J."/>
            <person name="Larry D.J."/>
            <person name="Kronmiller B."/>
            <person name="Shen D."/>
            <person name="Strem M.D."/>
            <person name="Melnick R.L."/>
            <person name="Guiltinan M.J."/>
            <person name="Tyler B.M."/>
            <person name="Meinhardt L.W."/>
            <person name="Bailey B.A."/>
        </authorList>
    </citation>
    <scope>NUCLEOTIDE SEQUENCE [LARGE SCALE GENOMIC DNA]</scope>
    <source>
        <strain evidence="2">zdho120</strain>
    </source>
</reference>
<evidence type="ECO:0000313" key="2">
    <source>
        <dbReference type="Proteomes" id="UP000198211"/>
    </source>
</evidence>
<sequence>MPEQMTSTFSGHAGVGAVTSISSHMAGGYIVKVVMEDIDPVNGAILGGTIAMVEMEDVDTNVNNDAITTAKALSTTMTIFMQKLRRKILLRKRTTQSRTNTALENALKVLHRVDLNDMADASDTIQKLTNDSRECCARCVEVPVSQLIYNVVLRMSCQSFNPVILHNLLLSLGNLARYRHWKQQTRPFDSRFEWSRKHLDSRLIEMLGEMLLVLSDDLKPRQQQSWSLFTTAAGTLWDLVMLARSSRSSSLSTEESWIATHQRLIDLRDRLHKRKQSDAAKRHTDQDLLADYLTNAVGLLDQISSLMSASFQYHF</sequence>
<name>A0A225URM6_9STRA</name>
<gene>
    <name evidence="1" type="ORF">PHMEG_00034338</name>
</gene>
<dbReference type="OrthoDB" id="128996at2759"/>
<evidence type="ECO:0000313" key="1">
    <source>
        <dbReference type="EMBL" id="OWY95611.1"/>
    </source>
</evidence>
<protein>
    <submittedName>
        <fullName evidence="1">Uncharacterized protein</fullName>
    </submittedName>
</protein>
<dbReference type="AlphaFoldDB" id="A0A225URM6"/>
<keyword evidence="2" id="KW-1185">Reference proteome</keyword>
<dbReference type="EMBL" id="NBNE01012703">
    <property type="protein sequence ID" value="OWY95611.1"/>
    <property type="molecule type" value="Genomic_DNA"/>
</dbReference>